<name>A0ABM1T1E0_LIMPO</name>
<evidence type="ECO:0000259" key="13">
    <source>
        <dbReference type="Pfam" id="PF00326"/>
    </source>
</evidence>
<evidence type="ECO:0000256" key="7">
    <source>
        <dbReference type="ARBA" id="ARBA00022968"/>
    </source>
</evidence>
<evidence type="ECO:0000256" key="9">
    <source>
        <dbReference type="ARBA" id="ARBA00023136"/>
    </source>
</evidence>
<dbReference type="InterPro" id="IPR050278">
    <property type="entry name" value="Serine_Prot_S9B/DPPIV"/>
</dbReference>
<keyword evidence="4 12" id="KW-0812">Transmembrane</keyword>
<dbReference type="SUPFAM" id="SSF82171">
    <property type="entry name" value="DPP6 N-terminal domain-like"/>
    <property type="match status" value="1"/>
</dbReference>
<evidence type="ECO:0000256" key="4">
    <source>
        <dbReference type="ARBA" id="ARBA00022692"/>
    </source>
</evidence>
<evidence type="ECO:0000256" key="3">
    <source>
        <dbReference type="ARBA" id="ARBA00022670"/>
    </source>
</evidence>
<keyword evidence="9 12" id="KW-0472">Membrane</keyword>
<dbReference type="PANTHER" id="PTHR11731:SF200">
    <property type="entry name" value="DIPEPTIDYL PEPTIDASE 10, ISOFORM B"/>
    <property type="match status" value="1"/>
</dbReference>
<dbReference type="PANTHER" id="PTHR11731">
    <property type="entry name" value="PROTEASE FAMILY S9B,C DIPEPTIDYL-PEPTIDASE IV-RELATED"/>
    <property type="match status" value="1"/>
</dbReference>
<evidence type="ECO:0000259" key="14">
    <source>
        <dbReference type="Pfam" id="PF00930"/>
    </source>
</evidence>
<organism evidence="15 16">
    <name type="scientific">Limulus polyphemus</name>
    <name type="common">Atlantic horseshoe crab</name>
    <dbReference type="NCBI Taxonomy" id="6850"/>
    <lineage>
        <taxon>Eukaryota</taxon>
        <taxon>Metazoa</taxon>
        <taxon>Ecdysozoa</taxon>
        <taxon>Arthropoda</taxon>
        <taxon>Chelicerata</taxon>
        <taxon>Merostomata</taxon>
        <taxon>Xiphosura</taxon>
        <taxon>Limulidae</taxon>
        <taxon>Limulus</taxon>
    </lineage>
</organism>
<keyword evidence="7" id="KW-0735">Signal-anchor</keyword>
<dbReference type="Gene3D" id="2.140.10.30">
    <property type="entry name" value="Dipeptidylpeptidase IV, N-terminal domain"/>
    <property type="match status" value="1"/>
</dbReference>
<evidence type="ECO:0000256" key="11">
    <source>
        <dbReference type="ARBA" id="ARBA00037847"/>
    </source>
</evidence>
<comment type="subcellular location">
    <subcellularLocation>
        <location evidence="11">Endomembrane system</location>
        <topology evidence="11">Single-pass membrane protein</topology>
    </subcellularLocation>
    <subcellularLocation>
        <location evidence="1">Membrane</location>
        <topology evidence="1">Single-pass type II membrane protein</topology>
    </subcellularLocation>
</comment>
<gene>
    <name evidence="16" type="primary">LOC106466026</name>
</gene>
<keyword evidence="15" id="KW-1185">Reference proteome</keyword>
<evidence type="ECO:0000256" key="6">
    <source>
        <dbReference type="ARBA" id="ARBA00022825"/>
    </source>
</evidence>
<dbReference type="Pfam" id="PF00326">
    <property type="entry name" value="Peptidase_S9"/>
    <property type="match status" value="1"/>
</dbReference>
<dbReference type="SUPFAM" id="SSF53474">
    <property type="entry name" value="alpha/beta-Hydrolases"/>
    <property type="match status" value="1"/>
</dbReference>
<keyword evidence="8 12" id="KW-1133">Transmembrane helix</keyword>
<dbReference type="InterPro" id="IPR001375">
    <property type="entry name" value="Peptidase_S9_cat"/>
</dbReference>
<protein>
    <submittedName>
        <fullName evidence="16">Dipeptidyl aminopeptidase-like protein 6</fullName>
    </submittedName>
</protein>
<accession>A0ABM1T1E0</accession>
<dbReference type="GeneID" id="106466026"/>
<keyword evidence="3" id="KW-0645">Protease</keyword>
<evidence type="ECO:0000256" key="12">
    <source>
        <dbReference type="SAM" id="Phobius"/>
    </source>
</evidence>
<evidence type="ECO:0000256" key="2">
    <source>
        <dbReference type="ARBA" id="ARBA00022438"/>
    </source>
</evidence>
<keyword evidence="6" id="KW-0720">Serine protease</keyword>
<evidence type="ECO:0000313" key="16">
    <source>
        <dbReference type="RefSeq" id="XP_022249696.1"/>
    </source>
</evidence>
<keyword evidence="10" id="KW-0325">Glycoprotein</keyword>
<dbReference type="Gene3D" id="3.40.50.1820">
    <property type="entry name" value="alpha/beta hydrolase"/>
    <property type="match status" value="1"/>
</dbReference>
<dbReference type="RefSeq" id="XP_022249696.1">
    <property type="nucleotide sequence ID" value="XM_022393988.1"/>
</dbReference>
<evidence type="ECO:0000256" key="8">
    <source>
        <dbReference type="ARBA" id="ARBA00022989"/>
    </source>
</evidence>
<sequence>MTSREQKASNGQPSQSATVVPEVELVSSGQEERNWRGIGIALLVIIIVCALIVTAVILLSPGNEGPKVRNPRLNLLEVVYGSLTPRRFNGTWISEKEFIYRDSDGTLILFNAETLNKTVLLLNTTFRLYDVYKYSLSADRKYVLLSYAIKKRFRYSYTAKYKYFDIQNYQTSPLLPTEDNAELQYVEWGPTGSQLVYVRNNDIFYMAYVGDIPPKRITRSGVDRVIFNGIPDWVYEEEILGNTNSIWWSEDGTRLCFASFDDSRVPEVQYPWYGDYMDENNIHQGLVKIRYPKPGTENPLATLWVVDVTFTSSIPAPRRLRPPKEIQEREHYFTQVKWIDRSRLTAVWLRRSQNFSIVSICHEWSGWACETNLEETSTTGWVEMYEHPVFTADSKYYFLRLPVNEGDFGKFRHVAMISVQDKRKEFLTQGTYDVIQILAHRQDVRKLYYISTLKNHSGERHLFSVTDITSINRLSQECLTCDIERNCLFNSATFSPGAKFYILDCLGPGVPRVELRAVDGNRLEMHFESNTITAIKVWGKIYLLSRVSFLLFPARYLKNDLPFINPEKIAIWGWSYGGYAAATALATDNDVFKCGISVAPISSWRYYDSAFTERYMQFPSPEENYLAYEKSSLLKKAANIKGKKFLLIHGTNDDKVHLQQSMILMKALTDAGVLFQTQIYPDESHDLEHVSLHFYQTMEAFLDQCFDIPRKDIGLQKTSKKVFIGGR</sequence>
<evidence type="ECO:0000256" key="5">
    <source>
        <dbReference type="ARBA" id="ARBA00022801"/>
    </source>
</evidence>
<keyword evidence="5" id="KW-0378">Hydrolase</keyword>
<keyword evidence="2" id="KW-0031">Aminopeptidase</keyword>
<feature type="domain" description="Peptidase S9 prolyl oligopeptidase catalytic" evidence="13">
    <location>
        <begin position="554"/>
        <end position="707"/>
    </location>
</feature>
<evidence type="ECO:0000313" key="15">
    <source>
        <dbReference type="Proteomes" id="UP000694941"/>
    </source>
</evidence>
<reference evidence="16" key="1">
    <citation type="submission" date="2025-08" db="UniProtKB">
        <authorList>
            <consortium name="RefSeq"/>
        </authorList>
    </citation>
    <scope>IDENTIFICATION</scope>
    <source>
        <tissue evidence="16">Muscle</tissue>
    </source>
</reference>
<proteinExistence type="predicted"/>
<feature type="transmembrane region" description="Helical" evidence="12">
    <location>
        <begin position="38"/>
        <end position="59"/>
    </location>
</feature>
<dbReference type="InterPro" id="IPR002469">
    <property type="entry name" value="Peptidase_S9B_N"/>
</dbReference>
<dbReference type="Proteomes" id="UP000694941">
    <property type="component" value="Unplaced"/>
</dbReference>
<evidence type="ECO:0000256" key="10">
    <source>
        <dbReference type="ARBA" id="ARBA00023180"/>
    </source>
</evidence>
<dbReference type="InterPro" id="IPR029058">
    <property type="entry name" value="AB_hydrolase_fold"/>
</dbReference>
<feature type="domain" description="Dipeptidylpeptidase IV N-terminal" evidence="14">
    <location>
        <begin position="137"/>
        <end position="511"/>
    </location>
</feature>
<evidence type="ECO:0000256" key="1">
    <source>
        <dbReference type="ARBA" id="ARBA00004606"/>
    </source>
</evidence>
<dbReference type="Pfam" id="PF00930">
    <property type="entry name" value="DPPIV_N"/>
    <property type="match status" value="1"/>
</dbReference>